<dbReference type="PANTHER" id="PTHR23355">
    <property type="entry name" value="RIBONUCLEASE"/>
    <property type="match status" value="1"/>
</dbReference>
<evidence type="ECO:0000313" key="2">
    <source>
        <dbReference type="EMBL" id="QHT12741.1"/>
    </source>
</evidence>
<dbReference type="GO" id="GO:0000932">
    <property type="term" value="C:P-body"/>
    <property type="evidence" value="ECO:0007669"/>
    <property type="project" value="TreeGrafter"/>
</dbReference>
<reference evidence="2" key="1">
    <citation type="journal article" date="2020" name="Nature">
        <title>Giant virus diversity and host interactions through global metagenomics.</title>
        <authorList>
            <person name="Schulz F."/>
            <person name="Roux S."/>
            <person name="Paez-Espino D."/>
            <person name="Jungbluth S."/>
            <person name="Walsh D.A."/>
            <person name="Denef V.J."/>
            <person name="McMahon K.D."/>
            <person name="Konstantinidis K.T."/>
            <person name="Eloe-Fadrosh E.A."/>
            <person name="Kyrpides N.C."/>
            <person name="Woyke T."/>
        </authorList>
    </citation>
    <scope>NUCLEOTIDE SEQUENCE</scope>
    <source>
        <strain evidence="2">GVMAG-M-3300023174-130</strain>
    </source>
</reference>
<dbReference type="GO" id="GO:0006402">
    <property type="term" value="P:mRNA catabolic process"/>
    <property type="evidence" value="ECO:0007669"/>
    <property type="project" value="TreeGrafter"/>
</dbReference>
<feature type="domain" description="RNB" evidence="1">
    <location>
        <begin position="190"/>
        <end position="462"/>
    </location>
</feature>
<dbReference type="EMBL" id="MN739550">
    <property type="protein sequence ID" value="QHT12741.1"/>
    <property type="molecule type" value="Genomic_DNA"/>
</dbReference>
<dbReference type="Pfam" id="PF00773">
    <property type="entry name" value="RNB"/>
    <property type="match status" value="2"/>
</dbReference>
<accession>A0A6C0D8B5</accession>
<dbReference type="SUPFAM" id="SSF50249">
    <property type="entry name" value="Nucleic acid-binding proteins"/>
    <property type="match status" value="1"/>
</dbReference>
<dbReference type="AlphaFoldDB" id="A0A6C0D8B5"/>
<dbReference type="GO" id="GO:0000175">
    <property type="term" value="F:3'-5'-RNA exonuclease activity"/>
    <property type="evidence" value="ECO:0007669"/>
    <property type="project" value="TreeGrafter"/>
</dbReference>
<proteinExistence type="predicted"/>
<organism evidence="2">
    <name type="scientific">viral metagenome</name>
    <dbReference type="NCBI Taxonomy" id="1070528"/>
    <lineage>
        <taxon>unclassified sequences</taxon>
        <taxon>metagenomes</taxon>
        <taxon>organismal metagenomes</taxon>
    </lineage>
</organism>
<sequence>MVVYKIVLENRNYNNWNIYDSDNFLKTDIQINPLESKLFSNDVFTFEKNKVNIIHSSIRTGPSIAGVLIISGNKTYGRKNGKLLYKCIPDDIRTPAFLIPYEIKNIGFSKIFTNLYVTFSFNQWDDKHPYGKLNSVIGPVDSLDNFYEYQLYCKSLNVSLQKFQKDTSKSIQNRSQQVFIESIKEKYKTIEDRTNQKEWHIFSIDPDQCMDFDDAFSVKKNGGDNSYIVSIYISNVSIWIDALNLWDSFSTRVSTIYLPDKRRPMIPTILSEGLCSLQENVTRIALTMDLYVVDNEIVDIKYCNSFIKVRKNYIYEEEKLLQDEHYHELLDIVQNLSTKFKYIYNIKDSHDVVTYLMILMNYQCAMELLKHKTGIFRSAITKVTNSSNGNVSLPSNLPTDVINFVKMWNSTAGQYINGSDLSNGKQTRHDILDMEAYIHITSPIRRLVDLLNMIQFQKIFNLVCLSEKVDDFYNKWLNNLEYINTTMRSIRKIQIDCSLLDLCNNKPELLNKEYDGYIFDKIPRPDGLYQYIVFLPELKMNSRITIRENMENYDMRKFQLYLFNNEEKFKKKIRLQLL</sequence>
<name>A0A6C0D8B5_9ZZZZ</name>
<dbReference type="SMART" id="SM00955">
    <property type="entry name" value="RNB"/>
    <property type="match status" value="1"/>
</dbReference>
<dbReference type="PANTHER" id="PTHR23355:SF9">
    <property type="entry name" value="DIS3-LIKE EXONUCLEASE 2"/>
    <property type="match status" value="1"/>
</dbReference>
<dbReference type="InterPro" id="IPR001900">
    <property type="entry name" value="RNase_II/R"/>
</dbReference>
<evidence type="ECO:0000259" key="1">
    <source>
        <dbReference type="SMART" id="SM00955"/>
    </source>
</evidence>
<protein>
    <recommendedName>
        <fullName evidence="1">RNB domain-containing protein</fullName>
    </recommendedName>
</protein>
<dbReference type="InterPro" id="IPR050180">
    <property type="entry name" value="RNR_Ribonuclease"/>
</dbReference>
<dbReference type="InterPro" id="IPR012340">
    <property type="entry name" value="NA-bd_OB-fold"/>
</dbReference>
<dbReference type="GO" id="GO:0003723">
    <property type="term" value="F:RNA binding"/>
    <property type="evidence" value="ECO:0007669"/>
    <property type="project" value="InterPro"/>
</dbReference>